<dbReference type="EMBL" id="AP022822">
    <property type="protein sequence ID" value="BCA86239.1"/>
    <property type="molecule type" value="Genomic_DNA"/>
</dbReference>
<evidence type="ECO:0000256" key="12">
    <source>
        <dbReference type="ARBA" id="ARBA00022801"/>
    </source>
</evidence>
<keyword evidence="11 14" id="KW-0255">Endonuclease</keyword>
<dbReference type="FunFam" id="3.30.420.10:FF:000047">
    <property type="entry name" value="Ribonuclease HIII"/>
    <property type="match status" value="1"/>
</dbReference>
<proteinExistence type="inferred from homology"/>
<keyword evidence="12 14" id="KW-0378">Hydrolase</keyword>
<dbReference type="PIRSF" id="PIRSF037748">
    <property type="entry name" value="RnhC"/>
    <property type="match status" value="1"/>
</dbReference>
<evidence type="ECO:0000256" key="8">
    <source>
        <dbReference type="ARBA" id="ARBA00022490"/>
    </source>
</evidence>
<keyword evidence="8 14" id="KW-0963">Cytoplasm</keyword>
<dbReference type="CDD" id="cd06590">
    <property type="entry name" value="RNase_HII_bacteria_HIII_like"/>
    <property type="match status" value="1"/>
</dbReference>
<evidence type="ECO:0000256" key="7">
    <source>
        <dbReference type="ARBA" id="ARBA00021407"/>
    </source>
</evidence>
<keyword evidence="18" id="KW-1185">Reference proteome</keyword>
<dbReference type="GO" id="GO:0032299">
    <property type="term" value="C:ribonuclease H2 complex"/>
    <property type="evidence" value="ECO:0007669"/>
    <property type="project" value="TreeGrafter"/>
</dbReference>
<evidence type="ECO:0000256" key="15">
    <source>
        <dbReference type="PROSITE-ProRule" id="PRU01319"/>
    </source>
</evidence>
<feature type="domain" description="RNase H type-2" evidence="16">
    <location>
        <begin position="95"/>
        <end position="311"/>
    </location>
</feature>
<evidence type="ECO:0000256" key="2">
    <source>
        <dbReference type="ARBA" id="ARBA00001946"/>
    </source>
</evidence>
<dbReference type="InterPro" id="IPR004641">
    <property type="entry name" value="RNase_HIII"/>
</dbReference>
<comment type="cofactor">
    <cofactor evidence="14 15">
        <name>Mn(2+)</name>
        <dbReference type="ChEBI" id="CHEBI:29035"/>
    </cofactor>
    <cofactor evidence="14 15">
        <name>Mg(2+)</name>
        <dbReference type="ChEBI" id="CHEBI:18420"/>
    </cofactor>
    <text evidence="14 15">Manganese or magnesium. Binds 1 divalent metal ion per monomer in the absence of substrate. May bind a second metal ion after substrate binding.</text>
</comment>
<dbReference type="AlphaFoldDB" id="A0A679IDB6"/>
<dbReference type="Pfam" id="PF01351">
    <property type="entry name" value="RNase_HII"/>
    <property type="match status" value="1"/>
</dbReference>
<evidence type="ECO:0000256" key="3">
    <source>
        <dbReference type="ARBA" id="ARBA00004065"/>
    </source>
</evidence>
<evidence type="ECO:0000256" key="4">
    <source>
        <dbReference type="ARBA" id="ARBA00004496"/>
    </source>
</evidence>
<evidence type="ECO:0000256" key="13">
    <source>
        <dbReference type="ARBA" id="ARBA00022842"/>
    </source>
</evidence>
<dbReference type="InterPro" id="IPR024568">
    <property type="entry name" value="RNase_HIII_N"/>
</dbReference>
<dbReference type="GO" id="GO:0006298">
    <property type="term" value="P:mismatch repair"/>
    <property type="evidence" value="ECO:0007669"/>
    <property type="project" value="TreeGrafter"/>
</dbReference>
<organism evidence="17 18">
    <name type="scientific">Enterococcus saigonensis</name>
    <dbReference type="NCBI Taxonomy" id="1805431"/>
    <lineage>
        <taxon>Bacteria</taxon>
        <taxon>Bacillati</taxon>
        <taxon>Bacillota</taxon>
        <taxon>Bacilli</taxon>
        <taxon>Lactobacillales</taxon>
        <taxon>Enterococcaceae</taxon>
        <taxon>Enterococcus</taxon>
    </lineage>
</organism>
<dbReference type="GO" id="GO:0000287">
    <property type="term" value="F:magnesium ion binding"/>
    <property type="evidence" value="ECO:0007669"/>
    <property type="project" value="UniProtKB-UniRule"/>
</dbReference>
<keyword evidence="9 14" id="KW-0540">Nuclease</keyword>
<dbReference type="Proteomes" id="UP000502998">
    <property type="component" value="Chromosome"/>
</dbReference>
<name>A0A679IDB6_9ENTE</name>
<dbReference type="Gene3D" id="3.30.310.10">
    <property type="entry name" value="TATA-Binding Protein"/>
    <property type="match status" value="1"/>
</dbReference>
<dbReference type="InterPro" id="IPR001352">
    <property type="entry name" value="RNase_HII/HIII"/>
</dbReference>
<evidence type="ECO:0000256" key="9">
    <source>
        <dbReference type="ARBA" id="ARBA00022722"/>
    </source>
</evidence>
<evidence type="ECO:0000256" key="1">
    <source>
        <dbReference type="ARBA" id="ARBA00000077"/>
    </source>
</evidence>
<dbReference type="EC" id="3.1.26.4" evidence="6 14"/>
<comment type="similarity">
    <text evidence="5 14">Belongs to the RNase HII family. RnhC subfamily.</text>
</comment>
<dbReference type="InterPro" id="IPR012295">
    <property type="entry name" value="TBP_dom_sf"/>
</dbReference>
<dbReference type="GO" id="GO:0005737">
    <property type="term" value="C:cytoplasm"/>
    <property type="evidence" value="ECO:0007669"/>
    <property type="project" value="UniProtKB-SubCell"/>
</dbReference>
<evidence type="ECO:0000256" key="6">
    <source>
        <dbReference type="ARBA" id="ARBA00012180"/>
    </source>
</evidence>
<evidence type="ECO:0000259" key="16">
    <source>
        <dbReference type="PROSITE" id="PS51975"/>
    </source>
</evidence>
<dbReference type="PANTHER" id="PTHR10954:SF23">
    <property type="entry name" value="RIBONUCLEASE"/>
    <property type="match status" value="1"/>
</dbReference>
<dbReference type="RefSeq" id="WP_173103419.1">
    <property type="nucleotide sequence ID" value="NZ_AP022822.1"/>
</dbReference>
<dbReference type="PANTHER" id="PTHR10954">
    <property type="entry name" value="RIBONUCLEASE H2 SUBUNIT A"/>
    <property type="match status" value="1"/>
</dbReference>
<dbReference type="PROSITE" id="PS51975">
    <property type="entry name" value="RNASE_H_2"/>
    <property type="match status" value="1"/>
</dbReference>
<dbReference type="GO" id="GO:0003723">
    <property type="term" value="F:RNA binding"/>
    <property type="evidence" value="ECO:0007669"/>
    <property type="project" value="UniProtKB-UniRule"/>
</dbReference>
<protein>
    <recommendedName>
        <fullName evidence="7 14">Ribonuclease HIII</fullName>
        <shortName evidence="14">RNase HIII</shortName>
        <ecNumber evidence="6 14">3.1.26.4</ecNumber>
    </recommendedName>
</protein>
<comment type="function">
    <text evidence="3 14">Endonuclease that specifically degrades the RNA of RNA-DNA hybrids.</text>
</comment>
<dbReference type="InterPro" id="IPR036397">
    <property type="entry name" value="RNaseH_sf"/>
</dbReference>
<dbReference type="GO" id="GO:0043137">
    <property type="term" value="P:DNA replication, removal of RNA primer"/>
    <property type="evidence" value="ECO:0007669"/>
    <property type="project" value="TreeGrafter"/>
</dbReference>
<dbReference type="InterPro" id="IPR024567">
    <property type="entry name" value="RNase_HII/HIII_dom"/>
</dbReference>
<dbReference type="Gene3D" id="3.30.420.10">
    <property type="entry name" value="Ribonuclease H-like superfamily/Ribonuclease H"/>
    <property type="match status" value="1"/>
</dbReference>
<dbReference type="InterPro" id="IPR012337">
    <property type="entry name" value="RNaseH-like_sf"/>
</dbReference>
<sequence length="311" mass="34048">MNTTVLKLSKVQLDQLKAHYAAFTVPNKNPYTLFVAKKGGVTITGYTSGKVVFQGTNASTEAAIWQKENTAVRDKKHSQKNNITTSGLPKDFAQKSIIGSDEVGNGSYFGPLVVCAVYAANENLPYLKKIGVKDSKMLTDHEIRHLAPKIKATVPFQKLVVTPAKYNEIQPKYNAVRMKVALHNQAIYLLQQKIMPAKAEGILIDQFTTEANYRKYLQQEKNQVTSGLHFVTKGEQYHLSVAAASILCRASFLAELEAASQELGFTVPSGAGSKSDLVAAKILQQGGIKLLANYAKLHFANTQKAQKLAGY</sequence>
<keyword evidence="10 14" id="KW-0479">Metal-binding</keyword>
<keyword evidence="13 14" id="KW-0460">Magnesium</keyword>
<evidence type="ECO:0000256" key="10">
    <source>
        <dbReference type="ARBA" id="ARBA00022723"/>
    </source>
</evidence>
<evidence type="ECO:0000256" key="14">
    <source>
        <dbReference type="HAMAP-Rule" id="MF_00053"/>
    </source>
</evidence>
<reference evidence="17 18" key="1">
    <citation type="submission" date="2020-02" db="EMBL/GenBank/DDBJ databases">
        <title>Characterization of vanA genotype vancomycin-resistant Enterococcus saigonensis VE80.</title>
        <authorList>
            <person name="Harada T."/>
            <person name="Motooka D."/>
            <person name="Nakamura S."/>
            <person name="Yamamoto Y."/>
            <person name="Kawahara R."/>
            <person name="Kawatsu K."/>
        </authorList>
    </citation>
    <scope>NUCLEOTIDE SEQUENCE [LARGE SCALE GENOMIC DNA]</scope>
    <source>
        <strain evidence="17 18">VE80</strain>
    </source>
</reference>
<gene>
    <name evidence="14 17" type="primary">rnhC</name>
    <name evidence="17" type="ORF">EsVE80_17620</name>
</gene>
<evidence type="ECO:0000256" key="5">
    <source>
        <dbReference type="ARBA" id="ARBA00008378"/>
    </source>
</evidence>
<feature type="binding site" evidence="14 15">
    <location>
        <position position="205"/>
    </location>
    <ligand>
        <name>a divalent metal cation</name>
        <dbReference type="ChEBI" id="CHEBI:60240"/>
    </ligand>
</feature>
<dbReference type="HAMAP" id="MF_00053">
    <property type="entry name" value="RNase_HIII"/>
    <property type="match status" value="1"/>
</dbReference>
<dbReference type="NCBIfam" id="TIGR00716">
    <property type="entry name" value="rnhC"/>
    <property type="match status" value="1"/>
</dbReference>
<dbReference type="SUPFAM" id="SSF53098">
    <property type="entry name" value="Ribonuclease H-like"/>
    <property type="match status" value="1"/>
</dbReference>
<comment type="subcellular location">
    <subcellularLocation>
        <location evidence="4 14">Cytoplasm</location>
    </subcellularLocation>
</comment>
<evidence type="ECO:0000313" key="17">
    <source>
        <dbReference type="EMBL" id="BCA86239.1"/>
    </source>
</evidence>
<dbReference type="GO" id="GO:0004523">
    <property type="term" value="F:RNA-DNA hybrid ribonuclease activity"/>
    <property type="evidence" value="ECO:0007669"/>
    <property type="project" value="UniProtKB-UniRule"/>
</dbReference>
<accession>A0A679IDB6</accession>
<dbReference type="Pfam" id="PF11858">
    <property type="entry name" value="DUF3378"/>
    <property type="match status" value="1"/>
</dbReference>
<comment type="catalytic activity">
    <reaction evidence="1 14 15">
        <text>Endonucleolytic cleavage to 5'-phosphomonoester.</text>
        <dbReference type="EC" id="3.1.26.4"/>
    </reaction>
</comment>
<feature type="binding site" evidence="14 15">
    <location>
        <position position="102"/>
    </location>
    <ligand>
        <name>a divalent metal cation</name>
        <dbReference type="ChEBI" id="CHEBI:60240"/>
    </ligand>
</feature>
<comment type="cofactor">
    <cofactor evidence="2">
        <name>Mg(2+)</name>
        <dbReference type="ChEBI" id="CHEBI:18420"/>
    </cofactor>
</comment>
<evidence type="ECO:0000313" key="18">
    <source>
        <dbReference type="Proteomes" id="UP000502998"/>
    </source>
</evidence>
<feature type="binding site" evidence="14 15">
    <location>
        <position position="101"/>
    </location>
    <ligand>
        <name>a divalent metal cation</name>
        <dbReference type="ChEBI" id="CHEBI:60240"/>
    </ligand>
</feature>
<evidence type="ECO:0000256" key="11">
    <source>
        <dbReference type="ARBA" id="ARBA00022759"/>
    </source>
</evidence>
<dbReference type="KEGG" id="esg:EsVE80_17620"/>
<dbReference type="CDD" id="cd14796">
    <property type="entry name" value="RNAse_HIII_N"/>
    <property type="match status" value="1"/>
</dbReference>